<evidence type="ECO:0000256" key="1">
    <source>
        <dbReference type="SAM" id="SignalP"/>
    </source>
</evidence>
<proteinExistence type="predicted"/>
<keyword evidence="3" id="KW-1185">Reference proteome</keyword>
<sequence length="385" mass="40900">MFSKVFLLLPAFLSVVSGTILHPIADISAAVDANVSADIAANASTDPDTVTMRSLDARAVAPTLNFDESWWVWTGETPVPLGVRPFRKVVPSSNTKCPVCATIIISSDDTYSITVNGAEIGSGNGWENPAVYTAGLQPENKNVFAIAVTNTIGVSAVLIATILVDYSDGTTETIVTDNTWKTFQTPPPTGWTSPSFNDSAWLNATLIQAGTSTPWLQPFVLPPAVNVTGTRDIWTNETNAQGIAPVGHRPFRKTITSPYGKAAVCGKVFVTADDAYTLYVNGDNIGSAEDWTSMEVYSIPQLDPDVNVIAVDGANTLANSLGWLAGGILIAYSDGSSERYFTDGSWKTMTSAPPDGFEQVTTDDSSWVSSTDFGALHSDVTVPRA</sequence>
<gene>
    <name evidence="2" type="ORF">ARMOST_00056</name>
</gene>
<dbReference type="SUPFAM" id="SSF49785">
    <property type="entry name" value="Galactose-binding domain-like"/>
    <property type="match status" value="1"/>
</dbReference>
<evidence type="ECO:0008006" key="4">
    <source>
        <dbReference type="Google" id="ProtNLM"/>
    </source>
</evidence>
<keyword evidence="1" id="KW-0732">Signal</keyword>
<name>A0A284QK26_ARMOS</name>
<feature type="chain" id="PRO_5012741195" description="Bacterial alpha-L-rhamnosidase N-terminal domain-containing protein" evidence="1">
    <location>
        <begin position="19"/>
        <end position="385"/>
    </location>
</feature>
<evidence type="ECO:0000313" key="2">
    <source>
        <dbReference type="EMBL" id="SJK96810.1"/>
    </source>
</evidence>
<feature type="signal peptide" evidence="1">
    <location>
        <begin position="1"/>
        <end position="18"/>
    </location>
</feature>
<dbReference type="InterPro" id="IPR008979">
    <property type="entry name" value="Galactose-bd-like_sf"/>
</dbReference>
<dbReference type="OMA" id="NGWENPA"/>
<dbReference type="OrthoDB" id="10036721at2759"/>
<reference evidence="3" key="1">
    <citation type="journal article" date="2017" name="Nat. Ecol. Evol.">
        <title>Genome expansion and lineage-specific genetic innovations in the forest pathogenic fungi Armillaria.</title>
        <authorList>
            <person name="Sipos G."/>
            <person name="Prasanna A.N."/>
            <person name="Walter M.C."/>
            <person name="O'Connor E."/>
            <person name="Balint B."/>
            <person name="Krizsan K."/>
            <person name="Kiss B."/>
            <person name="Hess J."/>
            <person name="Varga T."/>
            <person name="Slot J."/>
            <person name="Riley R."/>
            <person name="Boka B."/>
            <person name="Rigling D."/>
            <person name="Barry K."/>
            <person name="Lee J."/>
            <person name="Mihaltcheva S."/>
            <person name="LaButti K."/>
            <person name="Lipzen A."/>
            <person name="Waldron R."/>
            <person name="Moloney N.M."/>
            <person name="Sperisen C."/>
            <person name="Kredics L."/>
            <person name="Vagvoelgyi C."/>
            <person name="Patrignani A."/>
            <person name="Fitzpatrick D."/>
            <person name="Nagy I."/>
            <person name="Doyle S."/>
            <person name="Anderson J.B."/>
            <person name="Grigoriev I.V."/>
            <person name="Gueldener U."/>
            <person name="Muensterkoetter M."/>
            <person name="Nagy L.G."/>
        </authorList>
    </citation>
    <scope>NUCLEOTIDE SEQUENCE [LARGE SCALE GENOMIC DNA]</scope>
    <source>
        <strain evidence="3">C18/9</strain>
    </source>
</reference>
<evidence type="ECO:0000313" key="3">
    <source>
        <dbReference type="Proteomes" id="UP000219338"/>
    </source>
</evidence>
<accession>A0A284QK26</accession>
<dbReference type="EMBL" id="FUEG01000001">
    <property type="protein sequence ID" value="SJK96810.1"/>
    <property type="molecule type" value="Genomic_DNA"/>
</dbReference>
<dbReference type="Gene3D" id="2.60.120.260">
    <property type="entry name" value="Galactose-binding domain-like"/>
    <property type="match status" value="2"/>
</dbReference>
<dbReference type="STRING" id="47428.A0A284QK26"/>
<organism evidence="2 3">
    <name type="scientific">Armillaria ostoyae</name>
    <name type="common">Armillaria root rot fungus</name>
    <dbReference type="NCBI Taxonomy" id="47428"/>
    <lineage>
        <taxon>Eukaryota</taxon>
        <taxon>Fungi</taxon>
        <taxon>Dikarya</taxon>
        <taxon>Basidiomycota</taxon>
        <taxon>Agaricomycotina</taxon>
        <taxon>Agaricomycetes</taxon>
        <taxon>Agaricomycetidae</taxon>
        <taxon>Agaricales</taxon>
        <taxon>Marasmiineae</taxon>
        <taxon>Physalacriaceae</taxon>
        <taxon>Armillaria</taxon>
    </lineage>
</organism>
<dbReference type="Proteomes" id="UP000219338">
    <property type="component" value="Unassembled WGS sequence"/>
</dbReference>
<dbReference type="AlphaFoldDB" id="A0A284QK26"/>
<protein>
    <recommendedName>
        <fullName evidence="4">Bacterial alpha-L-rhamnosidase N-terminal domain-containing protein</fullName>
    </recommendedName>
</protein>